<gene>
    <name evidence="1" type="ORF">Aargi30884_19910</name>
</gene>
<name>A0A6N4TJT7_9FIRM</name>
<protein>
    <submittedName>
        <fullName evidence="1">Uncharacterized protein</fullName>
    </submittedName>
</protein>
<proteinExistence type="predicted"/>
<keyword evidence="2" id="KW-1185">Reference proteome</keyword>
<dbReference type="Proteomes" id="UP000464754">
    <property type="component" value="Chromosome"/>
</dbReference>
<evidence type="ECO:0000313" key="2">
    <source>
        <dbReference type="Proteomes" id="UP000464754"/>
    </source>
</evidence>
<dbReference type="EMBL" id="AP019695">
    <property type="protein sequence ID" value="BBK23088.1"/>
    <property type="molecule type" value="Genomic_DNA"/>
</dbReference>
<reference evidence="2" key="1">
    <citation type="submission" date="2019-05" db="EMBL/GenBank/DDBJ databases">
        <title>Complete genome sequencing of Absiella argi strain JCM 30884.</title>
        <authorList>
            <person name="Sakamoto M."/>
            <person name="Murakami T."/>
            <person name="Mori H."/>
        </authorList>
    </citation>
    <scope>NUCLEOTIDE SEQUENCE [LARGE SCALE GENOMIC DNA]</scope>
    <source>
        <strain evidence="2">JCM 30884</strain>
    </source>
</reference>
<organism evidence="1 2">
    <name type="scientific">Amedibacterium intestinale</name>
    <dbReference type="NCBI Taxonomy" id="2583452"/>
    <lineage>
        <taxon>Bacteria</taxon>
        <taxon>Bacillati</taxon>
        <taxon>Bacillota</taxon>
        <taxon>Erysipelotrichia</taxon>
        <taxon>Erysipelotrichales</taxon>
        <taxon>Erysipelotrichaceae</taxon>
        <taxon>Amedibacterium</taxon>
    </lineage>
</organism>
<dbReference type="KEGG" id="aarg:Aargi30884_19910"/>
<dbReference type="RefSeq" id="WP_115716390.1">
    <property type="nucleotide sequence ID" value="NZ_AP019695.1"/>
</dbReference>
<accession>A0A6N4TJT7</accession>
<dbReference type="AlphaFoldDB" id="A0A6N4TJT7"/>
<evidence type="ECO:0000313" key="1">
    <source>
        <dbReference type="EMBL" id="BBK23088.1"/>
    </source>
</evidence>
<sequence length="61" mass="7278">MIDPKNHTYHVEILGSEEKFNEMIEAIRAKAVWLSDEEIEEILDEETEKNIGPSFWYSQMY</sequence>